<dbReference type="Gene3D" id="3.50.50.60">
    <property type="entry name" value="FAD/NAD(P)-binding domain"/>
    <property type="match status" value="1"/>
</dbReference>
<dbReference type="Pfam" id="PF01494">
    <property type="entry name" value="FAD_binding_3"/>
    <property type="match status" value="1"/>
</dbReference>
<dbReference type="InterPro" id="IPR051104">
    <property type="entry name" value="FAD_monoxygenase"/>
</dbReference>
<evidence type="ECO:0000313" key="5">
    <source>
        <dbReference type="EMBL" id="TKA68848.1"/>
    </source>
</evidence>
<dbReference type="PRINTS" id="PR00420">
    <property type="entry name" value="RNGMNOXGNASE"/>
</dbReference>
<dbReference type="FunFam" id="3.50.50.60:FF:000153">
    <property type="entry name" value="Salicylate hydroxylase, putative"/>
    <property type="match status" value="1"/>
</dbReference>
<feature type="domain" description="FAD-binding" evidence="4">
    <location>
        <begin position="117"/>
        <end position="349"/>
    </location>
</feature>
<dbReference type="STRING" id="329884.A0A4U0X186"/>
<evidence type="ECO:0000256" key="1">
    <source>
        <dbReference type="ARBA" id="ARBA00022630"/>
    </source>
</evidence>
<dbReference type="Proteomes" id="UP000309340">
    <property type="component" value="Unassembled WGS sequence"/>
</dbReference>
<dbReference type="AlphaFoldDB" id="A0A4U0X186"/>
<dbReference type="InterPro" id="IPR002938">
    <property type="entry name" value="FAD-bd"/>
</dbReference>
<keyword evidence="3" id="KW-0560">Oxidoreductase</keyword>
<accession>A0A4U0X186</accession>
<keyword evidence="1" id="KW-0285">Flavoprotein</keyword>
<dbReference type="SUPFAM" id="SSF54373">
    <property type="entry name" value="FAD-linked reductases, C-terminal domain"/>
    <property type="match status" value="1"/>
</dbReference>
<keyword evidence="2" id="KW-0274">FAD</keyword>
<gene>
    <name evidence="5" type="ORF">B0A55_07310</name>
</gene>
<evidence type="ECO:0000256" key="2">
    <source>
        <dbReference type="ARBA" id="ARBA00022827"/>
    </source>
</evidence>
<dbReference type="GO" id="GO:0016491">
    <property type="term" value="F:oxidoreductase activity"/>
    <property type="evidence" value="ECO:0007669"/>
    <property type="project" value="UniProtKB-KW"/>
</dbReference>
<evidence type="ECO:0000256" key="3">
    <source>
        <dbReference type="ARBA" id="ARBA00023002"/>
    </source>
</evidence>
<reference evidence="5 6" key="1">
    <citation type="submission" date="2017-03" db="EMBL/GenBank/DDBJ databases">
        <title>Genomes of endolithic fungi from Antarctica.</title>
        <authorList>
            <person name="Coleine C."/>
            <person name="Masonjones S."/>
            <person name="Stajich J.E."/>
        </authorList>
    </citation>
    <scope>NUCLEOTIDE SEQUENCE [LARGE SCALE GENOMIC DNA]</scope>
    <source>
        <strain evidence="5 6">CCFEE 5184</strain>
    </source>
</reference>
<evidence type="ECO:0000259" key="4">
    <source>
        <dbReference type="Pfam" id="PF01494"/>
    </source>
</evidence>
<protein>
    <recommendedName>
        <fullName evidence="4">FAD-binding domain-containing protein</fullName>
    </recommendedName>
</protein>
<dbReference type="PANTHER" id="PTHR46720">
    <property type="entry name" value="HYDROXYLASE, PUTATIVE (AFU_ORTHOLOGUE AFUA_3G01460)-RELATED"/>
    <property type="match status" value="1"/>
</dbReference>
<organism evidence="5 6">
    <name type="scientific">Friedmanniomyces simplex</name>
    <dbReference type="NCBI Taxonomy" id="329884"/>
    <lineage>
        <taxon>Eukaryota</taxon>
        <taxon>Fungi</taxon>
        <taxon>Dikarya</taxon>
        <taxon>Ascomycota</taxon>
        <taxon>Pezizomycotina</taxon>
        <taxon>Dothideomycetes</taxon>
        <taxon>Dothideomycetidae</taxon>
        <taxon>Mycosphaerellales</taxon>
        <taxon>Teratosphaeriaceae</taxon>
        <taxon>Friedmanniomyces</taxon>
    </lineage>
</organism>
<proteinExistence type="predicted"/>
<dbReference type="OrthoDB" id="417877at2759"/>
<dbReference type="PANTHER" id="PTHR46720:SF3">
    <property type="entry name" value="FAD-BINDING DOMAIN-CONTAINING PROTEIN-RELATED"/>
    <property type="match status" value="1"/>
</dbReference>
<dbReference type="GO" id="GO:0044550">
    <property type="term" value="P:secondary metabolite biosynthetic process"/>
    <property type="evidence" value="ECO:0007669"/>
    <property type="project" value="TreeGrafter"/>
</dbReference>
<evidence type="ECO:0000313" key="6">
    <source>
        <dbReference type="Proteomes" id="UP000309340"/>
    </source>
</evidence>
<sequence length="406" mass="45268">MAPKYELYPDRKFSIAVVGGAAPSFAEIGAGVSLGPNAARAMKLIDPAIHAGFLKCATNNGWDDRKNFWFAFRKGEDKSSEFGTRFFDLWCETGQSSVHRARFLDELVALVPKEIAHFGKRLEDVEDKGDHVVLRFADGTTAKHSALIGCDGIKSKVRLAVLGPDHPAANAVFTGKYAYRGLIPMVDAAALLGDELGRNSQMYLGHGGHILTFPIEHGRTMNVVAFSTKEDGKWEDSEWVKPLDREAMYRDFDGWVPAARKILSLMQKPDMWALFNHLPAPTYYKNRICMLGDAAHASTPHNGAGAGQAIEDALCMSRVMAHVYDSADVPRAFAAFDKVRRPRSQKQVQVAYESGWLYDLQAPGIGDDWEKVKKRLATKQQWLWEHDLGADVREVIRIYQEESARL</sequence>
<dbReference type="GO" id="GO:0071949">
    <property type="term" value="F:FAD binding"/>
    <property type="evidence" value="ECO:0007669"/>
    <property type="project" value="InterPro"/>
</dbReference>
<keyword evidence="6" id="KW-1185">Reference proteome</keyword>
<comment type="caution">
    <text evidence="5">The sequence shown here is derived from an EMBL/GenBank/DDBJ whole genome shotgun (WGS) entry which is preliminary data.</text>
</comment>
<name>A0A4U0X186_9PEZI</name>
<dbReference type="SUPFAM" id="SSF51905">
    <property type="entry name" value="FAD/NAD(P)-binding domain"/>
    <property type="match status" value="1"/>
</dbReference>
<dbReference type="InterPro" id="IPR036188">
    <property type="entry name" value="FAD/NAD-bd_sf"/>
</dbReference>
<dbReference type="EMBL" id="NAJQ01000483">
    <property type="protein sequence ID" value="TKA68848.1"/>
    <property type="molecule type" value="Genomic_DNA"/>
</dbReference>